<protein>
    <submittedName>
        <fullName evidence="5">FCD domain-containing protein</fullName>
    </submittedName>
</protein>
<keyword evidence="2" id="KW-0238">DNA-binding</keyword>
<accession>A0A942EAU6</accession>
<dbReference type="SUPFAM" id="SSF48008">
    <property type="entry name" value="GntR ligand-binding domain-like"/>
    <property type="match status" value="1"/>
</dbReference>
<dbReference type="SMART" id="SM00345">
    <property type="entry name" value="HTH_GNTR"/>
    <property type="match status" value="1"/>
</dbReference>
<dbReference type="PANTHER" id="PTHR43537:SF20">
    <property type="entry name" value="HTH-TYPE TRANSCRIPTIONAL REPRESSOR GLAR"/>
    <property type="match status" value="1"/>
</dbReference>
<dbReference type="Gene3D" id="1.20.120.530">
    <property type="entry name" value="GntR ligand-binding domain-like"/>
    <property type="match status" value="1"/>
</dbReference>
<dbReference type="AlphaFoldDB" id="A0A942EAU6"/>
<name>A0A942EAU6_9HYPH</name>
<dbReference type="InterPro" id="IPR036388">
    <property type="entry name" value="WH-like_DNA-bd_sf"/>
</dbReference>
<sequence>MDRLQPELRGIALTEDLKRAGRRETQRIEPSAGRDIVARLRDDIVSNVFLPDSKLKFADLTKRYEVGIGTLREALSQLVSEGFVTVEVGKGFKVAQVSREELIEVTDYYVDLEKRALADSIAHGDDVWESQIVAAHHRLSIIESLPWSQRMERHTEWVQRHREFHESLVAACQGRWLFRLRTMMFDQLDRYRFLAKMQPEGMGKTKFKEHGLIMQAVVARDVAKATQLIEDHIRDTTKAGLKNL</sequence>
<dbReference type="SMART" id="SM00895">
    <property type="entry name" value="FCD"/>
    <property type="match status" value="1"/>
</dbReference>
<dbReference type="PANTHER" id="PTHR43537">
    <property type="entry name" value="TRANSCRIPTIONAL REGULATOR, GNTR FAMILY"/>
    <property type="match status" value="1"/>
</dbReference>
<keyword evidence="1" id="KW-0805">Transcription regulation</keyword>
<dbReference type="InterPro" id="IPR008920">
    <property type="entry name" value="TF_FadR/GntR_C"/>
</dbReference>
<dbReference type="SUPFAM" id="SSF46785">
    <property type="entry name" value="Winged helix' DNA-binding domain"/>
    <property type="match status" value="1"/>
</dbReference>
<dbReference type="GO" id="GO:0003700">
    <property type="term" value="F:DNA-binding transcription factor activity"/>
    <property type="evidence" value="ECO:0007669"/>
    <property type="project" value="InterPro"/>
</dbReference>
<evidence type="ECO:0000256" key="3">
    <source>
        <dbReference type="ARBA" id="ARBA00023163"/>
    </source>
</evidence>
<dbReference type="InterPro" id="IPR000524">
    <property type="entry name" value="Tscrpt_reg_HTH_GntR"/>
</dbReference>
<comment type="caution">
    <text evidence="5">The sequence shown here is derived from an EMBL/GenBank/DDBJ whole genome shotgun (WGS) entry which is preliminary data.</text>
</comment>
<dbReference type="Pfam" id="PF07729">
    <property type="entry name" value="FCD"/>
    <property type="match status" value="1"/>
</dbReference>
<dbReference type="Proteomes" id="UP000678281">
    <property type="component" value="Unassembled WGS sequence"/>
</dbReference>
<evidence type="ECO:0000313" key="6">
    <source>
        <dbReference type="Proteomes" id="UP000678281"/>
    </source>
</evidence>
<dbReference type="CDD" id="cd07377">
    <property type="entry name" value="WHTH_GntR"/>
    <property type="match status" value="1"/>
</dbReference>
<dbReference type="PROSITE" id="PS50949">
    <property type="entry name" value="HTH_GNTR"/>
    <property type="match status" value="1"/>
</dbReference>
<proteinExistence type="predicted"/>
<evidence type="ECO:0000256" key="2">
    <source>
        <dbReference type="ARBA" id="ARBA00023125"/>
    </source>
</evidence>
<dbReference type="InterPro" id="IPR011711">
    <property type="entry name" value="GntR_C"/>
</dbReference>
<gene>
    <name evidence="5" type="ORF">KD146_08955</name>
</gene>
<dbReference type="GO" id="GO:0003677">
    <property type="term" value="F:DNA binding"/>
    <property type="evidence" value="ECO:0007669"/>
    <property type="project" value="UniProtKB-KW"/>
</dbReference>
<keyword evidence="3" id="KW-0804">Transcription</keyword>
<organism evidence="5 6">
    <name type="scientific">Devosia litorisediminis</name>
    <dbReference type="NCBI Taxonomy" id="2829817"/>
    <lineage>
        <taxon>Bacteria</taxon>
        <taxon>Pseudomonadati</taxon>
        <taxon>Pseudomonadota</taxon>
        <taxon>Alphaproteobacteria</taxon>
        <taxon>Hyphomicrobiales</taxon>
        <taxon>Devosiaceae</taxon>
        <taxon>Devosia</taxon>
    </lineage>
</organism>
<evidence type="ECO:0000313" key="5">
    <source>
        <dbReference type="EMBL" id="MBS3848817.1"/>
    </source>
</evidence>
<evidence type="ECO:0000259" key="4">
    <source>
        <dbReference type="PROSITE" id="PS50949"/>
    </source>
</evidence>
<dbReference type="EMBL" id="JAGXTP010000001">
    <property type="protein sequence ID" value="MBS3848817.1"/>
    <property type="molecule type" value="Genomic_DNA"/>
</dbReference>
<dbReference type="InterPro" id="IPR036390">
    <property type="entry name" value="WH_DNA-bd_sf"/>
</dbReference>
<dbReference type="Pfam" id="PF00392">
    <property type="entry name" value="GntR"/>
    <property type="match status" value="1"/>
</dbReference>
<reference evidence="5" key="1">
    <citation type="submission" date="2021-04" db="EMBL/GenBank/DDBJ databases">
        <title>Devosia litorisediminis sp. nov., isolated from a sand dune.</title>
        <authorList>
            <person name="Park S."/>
            <person name="Yoon J.-H."/>
        </authorList>
    </citation>
    <scope>NUCLEOTIDE SEQUENCE</scope>
    <source>
        <strain evidence="5">BSSL-BM10</strain>
    </source>
</reference>
<dbReference type="RefSeq" id="WP_212658333.1">
    <property type="nucleotide sequence ID" value="NZ_JAGXTP010000001.1"/>
</dbReference>
<dbReference type="Gene3D" id="1.10.10.10">
    <property type="entry name" value="Winged helix-like DNA-binding domain superfamily/Winged helix DNA-binding domain"/>
    <property type="match status" value="1"/>
</dbReference>
<feature type="domain" description="HTH gntR-type" evidence="4">
    <location>
        <begin position="30"/>
        <end position="97"/>
    </location>
</feature>
<evidence type="ECO:0000256" key="1">
    <source>
        <dbReference type="ARBA" id="ARBA00023015"/>
    </source>
</evidence>
<keyword evidence="6" id="KW-1185">Reference proteome</keyword>